<dbReference type="InterPro" id="IPR035461">
    <property type="entry name" value="GmhA/DiaA"/>
</dbReference>
<dbReference type="EMBL" id="JBHRZH010000037">
    <property type="protein sequence ID" value="MFC3765404.1"/>
    <property type="molecule type" value="Genomic_DNA"/>
</dbReference>
<evidence type="ECO:0000259" key="1">
    <source>
        <dbReference type="PROSITE" id="PS51464"/>
    </source>
</evidence>
<dbReference type="SUPFAM" id="SSF53697">
    <property type="entry name" value="SIS domain"/>
    <property type="match status" value="1"/>
</dbReference>
<dbReference type="Pfam" id="PF13580">
    <property type="entry name" value="SIS_2"/>
    <property type="match status" value="1"/>
</dbReference>
<dbReference type="PANTHER" id="PTHR30390:SF8">
    <property type="entry name" value="SUGAR ISOMERASE (SIS)"/>
    <property type="match status" value="1"/>
</dbReference>
<gene>
    <name evidence="2" type="ORF">ACFOUW_31545</name>
</gene>
<dbReference type="RefSeq" id="WP_205121214.1">
    <property type="nucleotide sequence ID" value="NZ_JAFBCM010000001.1"/>
</dbReference>
<name>A0ABV7YMH4_9ACTN</name>
<dbReference type="Proteomes" id="UP001595699">
    <property type="component" value="Unassembled WGS sequence"/>
</dbReference>
<feature type="domain" description="SIS" evidence="1">
    <location>
        <begin position="16"/>
        <end position="170"/>
    </location>
</feature>
<dbReference type="Gene3D" id="3.40.50.10490">
    <property type="entry name" value="Glucose-6-phosphate isomerase like protein, domain 1"/>
    <property type="match status" value="1"/>
</dbReference>
<dbReference type="CDD" id="cd05006">
    <property type="entry name" value="SIS_GmhA"/>
    <property type="match status" value="1"/>
</dbReference>
<keyword evidence="3" id="KW-1185">Reference proteome</keyword>
<dbReference type="PROSITE" id="PS51464">
    <property type="entry name" value="SIS"/>
    <property type="match status" value="1"/>
</dbReference>
<dbReference type="InterPro" id="IPR001347">
    <property type="entry name" value="SIS_dom"/>
</dbReference>
<accession>A0ABV7YMH4</accession>
<evidence type="ECO:0000313" key="3">
    <source>
        <dbReference type="Proteomes" id="UP001595699"/>
    </source>
</evidence>
<protein>
    <submittedName>
        <fullName evidence="2">SIS domain-containing protein</fullName>
    </submittedName>
</protein>
<comment type="caution">
    <text evidence="2">The sequence shown here is derived from an EMBL/GenBank/DDBJ whole genome shotgun (WGS) entry which is preliminary data.</text>
</comment>
<proteinExistence type="predicted"/>
<organism evidence="2 3">
    <name type="scientific">Tenggerimyces flavus</name>
    <dbReference type="NCBI Taxonomy" id="1708749"/>
    <lineage>
        <taxon>Bacteria</taxon>
        <taxon>Bacillati</taxon>
        <taxon>Actinomycetota</taxon>
        <taxon>Actinomycetes</taxon>
        <taxon>Propionibacteriales</taxon>
        <taxon>Nocardioidaceae</taxon>
        <taxon>Tenggerimyces</taxon>
    </lineage>
</organism>
<reference evidence="3" key="1">
    <citation type="journal article" date="2019" name="Int. J. Syst. Evol. Microbiol.">
        <title>The Global Catalogue of Microorganisms (GCM) 10K type strain sequencing project: providing services to taxonomists for standard genome sequencing and annotation.</title>
        <authorList>
            <consortium name="The Broad Institute Genomics Platform"/>
            <consortium name="The Broad Institute Genome Sequencing Center for Infectious Disease"/>
            <person name="Wu L."/>
            <person name="Ma J."/>
        </authorList>
    </citation>
    <scope>NUCLEOTIDE SEQUENCE [LARGE SCALE GENOMIC DNA]</scope>
    <source>
        <strain evidence="3">CGMCC 4.7241</strain>
    </source>
</reference>
<dbReference type="InterPro" id="IPR046348">
    <property type="entry name" value="SIS_dom_sf"/>
</dbReference>
<sequence>MTGRLGILQSPACSELVDVLRQAREHGRAVLVAGNGGSAATAQHLAADWGRRAGVRAFDLCGCVPLLTAIGNDDGFERTFAEPIERLARPQDIVVLITTSGESPNLLAAARSCRTVRGFLVALTGRKDSSLAELADLTICVGSDVPEVAEDVHLSVGHAVVRQLLADRERGQVAATARPVEPSRLPVTTAPNPL</sequence>
<dbReference type="InterPro" id="IPR050099">
    <property type="entry name" value="SIS_GmhA/DiaA_subfam"/>
</dbReference>
<evidence type="ECO:0000313" key="2">
    <source>
        <dbReference type="EMBL" id="MFC3765404.1"/>
    </source>
</evidence>
<dbReference type="PANTHER" id="PTHR30390">
    <property type="entry name" value="SEDOHEPTULOSE 7-PHOSPHATE ISOMERASE / DNAA INITIATOR-ASSOCIATING FACTOR FOR REPLICATION INITIATION"/>
    <property type="match status" value="1"/>
</dbReference>